<gene>
    <name evidence="1" type="ORF">RUN215_v1_2200008</name>
</gene>
<organism evidence="1">
    <name type="scientific">Ralstonia solanacearum</name>
    <name type="common">Pseudomonas solanacearum</name>
    <dbReference type="NCBI Taxonomy" id="305"/>
    <lineage>
        <taxon>Bacteria</taxon>
        <taxon>Pseudomonadati</taxon>
        <taxon>Pseudomonadota</taxon>
        <taxon>Betaproteobacteria</taxon>
        <taxon>Burkholderiales</taxon>
        <taxon>Burkholderiaceae</taxon>
        <taxon>Ralstonia</taxon>
        <taxon>Ralstonia solanacearum species complex</taxon>
    </lineage>
</organism>
<evidence type="ECO:0000313" key="1">
    <source>
        <dbReference type="EMBL" id="CUV58458.1"/>
    </source>
</evidence>
<reference evidence="1" key="1">
    <citation type="submission" date="2015-10" db="EMBL/GenBank/DDBJ databases">
        <authorList>
            <person name="Gilbert D.G."/>
        </authorList>
    </citation>
    <scope>NUCLEOTIDE SEQUENCE</scope>
    <source>
        <strain evidence="1">Phyl III-seqv23</strain>
    </source>
</reference>
<dbReference type="AlphaFoldDB" id="A0A0S4X4W4"/>
<name>A0A0S4X4W4_RALSL</name>
<sequence length="59" mass="6851">MQPILSKFVLLPLLKEDPVKALLYLIAQYQLGKPRRRMRQIEKPLEVAFGLVRQWCGAS</sequence>
<dbReference type="EMBL" id="LN899820">
    <property type="protein sequence ID" value="CUV58458.1"/>
    <property type="molecule type" value="Genomic_DNA"/>
</dbReference>
<protein>
    <submittedName>
        <fullName evidence="1">Uncharacterized protein</fullName>
    </submittedName>
</protein>
<proteinExistence type="predicted"/>
<accession>A0A0S4X4W4</accession>